<protein>
    <submittedName>
        <fullName evidence="7">Cilia- and flagella-associated protein 74</fullName>
    </submittedName>
</protein>
<keyword evidence="7" id="KW-0969">Cilium</keyword>
<dbReference type="KEGG" id="emc:129344726"/>
<gene>
    <name evidence="7" type="primary">CFAP74</name>
</gene>
<feature type="domain" description="CFAP74 third Ig-like" evidence="4">
    <location>
        <begin position="579"/>
        <end position="691"/>
    </location>
</feature>
<evidence type="ECO:0000313" key="7">
    <source>
        <dbReference type="RefSeq" id="XP_054857550.1"/>
    </source>
</evidence>
<dbReference type="Pfam" id="PF24770">
    <property type="entry name" value="Ig-CFAP74_2"/>
    <property type="match status" value="1"/>
</dbReference>
<feature type="domain" description="CFAP74 fourth Ig-like" evidence="5">
    <location>
        <begin position="697"/>
        <end position="791"/>
    </location>
</feature>
<evidence type="ECO:0000259" key="5">
    <source>
        <dbReference type="Pfam" id="PF24798"/>
    </source>
</evidence>
<dbReference type="RefSeq" id="XP_054857550.1">
    <property type="nucleotide sequence ID" value="XM_055001575.1"/>
</dbReference>
<keyword evidence="7" id="KW-0282">Flagellum</keyword>
<dbReference type="PANTHER" id="PTHR22538:SF0">
    <property type="entry name" value="CILIA- AND FLAGELLA-ASSOCIATED PROTEIN 74"/>
    <property type="match status" value="1"/>
</dbReference>
<dbReference type="Pfam" id="PF24771">
    <property type="entry name" value="Ig_CFAP74_1st"/>
    <property type="match status" value="1"/>
</dbReference>
<evidence type="ECO:0000259" key="4">
    <source>
        <dbReference type="Pfam" id="PF24778"/>
    </source>
</evidence>
<accession>A0AA97KK85</accession>
<evidence type="ECO:0000256" key="2">
    <source>
        <dbReference type="SAM" id="MobiDB-lite"/>
    </source>
</evidence>
<organism evidence="6 7">
    <name type="scientific">Eublepharis macularius</name>
    <name type="common">Leopard gecko</name>
    <name type="synonym">Cyrtodactylus macularius</name>
    <dbReference type="NCBI Taxonomy" id="481883"/>
    <lineage>
        <taxon>Eukaryota</taxon>
        <taxon>Metazoa</taxon>
        <taxon>Chordata</taxon>
        <taxon>Craniata</taxon>
        <taxon>Vertebrata</taxon>
        <taxon>Euteleostomi</taxon>
        <taxon>Lepidosauria</taxon>
        <taxon>Squamata</taxon>
        <taxon>Bifurcata</taxon>
        <taxon>Gekkota</taxon>
        <taxon>Eublepharidae</taxon>
        <taxon>Eublepharinae</taxon>
        <taxon>Eublepharis</taxon>
    </lineage>
</organism>
<feature type="coiled-coil region" evidence="1">
    <location>
        <begin position="898"/>
        <end position="925"/>
    </location>
</feature>
<dbReference type="Pfam" id="PF24778">
    <property type="entry name" value="Ig-CFAP74_3rd"/>
    <property type="match status" value="1"/>
</dbReference>
<dbReference type="InterPro" id="IPR056310">
    <property type="entry name" value="Ig-CFAP74_4th"/>
</dbReference>
<dbReference type="PANTHER" id="PTHR22538">
    <property type="entry name" value="CILIA- AND FLAGELLA-ASSOCIATED PROTEIN 74"/>
    <property type="match status" value="1"/>
</dbReference>
<keyword evidence="6" id="KW-1185">Reference proteome</keyword>
<dbReference type="Gene3D" id="2.60.40.10">
    <property type="entry name" value="Immunoglobulins"/>
    <property type="match status" value="4"/>
</dbReference>
<feature type="region of interest" description="Disordered" evidence="2">
    <location>
        <begin position="177"/>
        <end position="202"/>
    </location>
</feature>
<dbReference type="InterPro" id="IPR056307">
    <property type="entry name" value="Ig-CFAP74_3rd"/>
</dbReference>
<evidence type="ECO:0000259" key="3">
    <source>
        <dbReference type="Pfam" id="PF24770"/>
    </source>
</evidence>
<proteinExistence type="predicted"/>
<keyword evidence="1" id="KW-0175">Coiled coil</keyword>
<dbReference type="InterPro" id="IPR056306">
    <property type="entry name" value="Ig-CFAP74_2nd"/>
</dbReference>
<name>A0AA97KK85_EUBMA</name>
<evidence type="ECO:0000256" key="1">
    <source>
        <dbReference type="SAM" id="Coils"/>
    </source>
</evidence>
<keyword evidence="7" id="KW-0966">Cell projection</keyword>
<reference evidence="7" key="1">
    <citation type="submission" date="2025-08" db="UniProtKB">
        <authorList>
            <consortium name="RefSeq"/>
        </authorList>
    </citation>
    <scope>IDENTIFICATION</scope>
    <source>
        <tissue evidence="7">Blood</tissue>
    </source>
</reference>
<dbReference type="CTD" id="85452"/>
<feature type="domain" description="CFAP74 second Ig-like" evidence="3">
    <location>
        <begin position="369"/>
        <end position="577"/>
    </location>
</feature>
<dbReference type="Pfam" id="PF24798">
    <property type="entry name" value="Ig-CFAP74_4th"/>
    <property type="match status" value="1"/>
</dbReference>
<dbReference type="InterPro" id="IPR013783">
    <property type="entry name" value="Ig-like_fold"/>
</dbReference>
<dbReference type="GeneID" id="129344726"/>
<sequence>MVREKEASEELNRQEYMQRRMETVLSLKNSIASTRENFRTLQAQDKALALQAKEQDQKMKEALRAEGLSVTREVFLQKQQEEFERQKKEFMERQKEKKIEIVARILKEDAQLEKVRKQSRPWKPKRQGKLSDSIRWRRKTWRYIENACAEPDATVTQKSWRMPSPCSSLDDQIGAQEESPLKEMAPESKDERQEEESSETLAEPEFMGLWDQECDISKVPEGQTDSKPLGASKLEKEIFAQNLEKLHSGIIRKRRVSGREFKGCPFYSKPSLIHFKDFDIGKTYKKKMILINAFYSINYCKLVGVSEHLKDFFTVHFDPPGPMSAGMSCEAGVTFKPMINEDLEGEVTFLSQIGSFSIPLKCSTKKCVLALDKELIDFGTHVVGETISRTITLTNCGALATRFQLRRSARSDAAHAVTSPPSFERTVCACLEDKISSEKGSSTDIPESVAEKETISFLRSEEVIQHINSVRERSQIDVNSAAARTISQVFSVVEVTKQNTLSSLDISPLEQQPREEPAEITLGKVTEGDIGPFSSVKLQVIFTPAVPGDVRAEFEIIFDNPDCNPLCFSAVAVSVAVPVWVPNPDVDLKICMYDRLYQDCIVIQSRATSALRLKFEVCKQLANHMELLPKTGYIQAQSSFSVQLKFLPRKSLPQDAGKYFDEQTRVLEAPMTIVVSDQSKPVEFTVHAIITTSDLEINPTEVDFGYCSIYEAVQSTITLTNKAILPQEFGFVGLSEFVEIQPNDGFGTLLPLESLNLDIIFKAKKAKEYSFELTCKSEINRQFKLSCKAIGVHPPLELSHSLVHFSATALNDVSTATLFVINNHVSLNQFTHAVPRIGKGDVAPVGPTSFQFVIPEDSPITIIPCVGTVLPGKKCLVEVSFRPVLSEQLIRQEAVEMVRQAAEAKVLLEKKARELELQRKKEEALAGRKRLGSGSFLGQFSRDKYSKQTLKVFEPPDPENILPSSEEYITAKTNLIRNFTERFERYVVPCLVASGAIDEKKGPENLHYSPYNTLYLELHCPAVAPSLLLISNSGKSIINFGTVAVGHRITKEIKIQNISQEQLRLGYSLLNPFGPFWMLNPIGTLDNEESQDLIISFCPEESRKFFEILDIRGEKTTLTLGLTGEAVIPSIICSIEGDVFNVGYVIAKETASSTFKIENKSVIDVKFSILLESLSPNRDKEQQKLPPFLTGKTGLVGTQNHSGLSVFSVSPVEGIISTGKTQEFTITFSPDHESLYYSDCLQVMVFDKEVIRVIQLKGAARNHMMFLEGGDPLDVPVESLAVTTSMAEEAARAESDKLTKPILLRLERVQSKTLVIPAVRELKVGGIRTALFPSKKNIEFSWESLSLLQMKGFTVDPVKGTVDRGQTKAITVSWVPPAGSDPDLLVTGTAMLTLKGDIKEVYNVHFMGRIVTKGVPSH</sequence>
<feature type="compositionally biased region" description="Basic and acidic residues" evidence="2">
    <location>
        <begin position="179"/>
        <end position="192"/>
    </location>
</feature>
<dbReference type="Proteomes" id="UP001190640">
    <property type="component" value="Chromosome 17"/>
</dbReference>
<evidence type="ECO:0000313" key="6">
    <source>
        <dbReference type="Proteomes" id="UP001190640"/>
    </source>
</evidence>